<organism evidence="2 3">
    <name type="scientific">Medicago truncatula</name>
    <name type="common">Barrel medic</name>
    <name type="synonym">Medicago tribuloides</name>
    <dbReference type="NCBI Taxonomy" id="3880"/>
    <lineage>
        <taxon>Eukaryota</taxon>
        <taxon>Viridiplantae</taxon>
        <taxon>Streptophyta</taxon>
        <taxon>Embryophyta</taxon>
        <taxon>Tracheophyta</taxon>
        <taxon>Spermatophyta</taxon>
        <taxon>Magnoliopsida</taxon>
        <taxon>eudicotyledons</taxon>
        <taxon>Gunneridae</taxon>
        <taxon>Pentapetalae</taxon>
        <taxon>rosids</taxon>
        <taxon>fabids</taxon>
        <taxon>Fabales</taxon>
        <taxon>Fabaceae</taxon>
        <taxon>Papilionoideae</taxon>
        <taxon>50 kb inversion clade</taxon>
        <taxon>NPAAA clade</taxon>
        <taxon>Hologalegina</taxon>
        <taxon>IRL clade</taxon>
        <taxon>Trifolieae</taxon>
        <taxon>Medicago</taxon>
    </lineage>
</organism>
<dbReference type="Gramene" id="rna45907">
    <property type="protein sequence ID" value="RHN39833.1"/>
    <property type="gene ID" value="gene45907"/>
</dbReference>
<proteinExistence type="predicted"/>
<evidence type="ECO:0000313" key="3">
    <source>
        <dbReference type="Proteomes" id="UP000265566"/>
    </source>
</evidence>
<gene>
    <name evidence="2" type="ORF">MtrunA17_Chr8g0348221</name>
</gene>
<protein>
    <submittedName>
        <fullName evidence="2">Uncharacterized protein</fullName>
    </submittedName>
</protein>
<evidence type="ECO:0000256" key="1">
    <source>
        <dbReference type="SAM" id="MobiDB-lite"/>
    </source>
</evidence>
<accession>A0A396GGU3</accession>
<feature type="region of interest" description="Disordered" evidence="1">
    <location>
        <begin position="95"/>
        <end position="118"/>
    </location>
</feature>
<sequence length="118" mass="13563">MRIVGPWSDAVTDLDYIQDPPSWYGLSSSNVMVTKDVLNPNIAHDLEILRPYLKDNDVCASEPRVYTDEEEREATINYLKNRSLAREEPFIEVSKSKKKKVQKGFQVHNTRSKGRPPT</sequence>
<evidence type="ECO:0000313" key="2">
    <source>
        <dbReference type="EMBL" id="RHN39833.1"/>
    </source>
</evidence>
<dbReference type="EMBL" id="PSQE01000008">
    <property type="protein sequence ID" value="RHN39833.1"/>
    <property type="molecule type" value="Genomic_DNA"/>
</dbReference>
<dbReference type="Proteomes" id="UP000265566">
    <property type="component" value="Chromosome 8"/>
</dbReference>
<name>A0A396GGU3_MEDTR</name>
<comment type="caution">
    <text evidence="2">The sequence shown here is derived from an EMBL/GenBank/DDBJ whole genome shotgun (WGS) entry which is preliminary data.</text>
</comment>
<reference evidence="3" key="1">
    <citation type="journal article" date="2018" name="Nat. Plants">
        <title>Whole-genome landscape of Medicago truncatula symbiotic genes.</title>
        <authorList>
            <person name="Pecrix Y."/>
            <person name="Staton S.E."/>
            <person name="Sallet E."/>
            <person name="Lelandais-Briere C."/>
            <person name="Moreau S."/>
            <person name="Carrere S."/>
            <person name="Blein T."/>
            <person name="Jardinaud M.F."/>
            <person name="Latrasse D."/>
            <person name="Zouine M."/>
            <person name="Zahm M."/>
            <person name="Kreplak J."/>
            <person name="Mayjonade B."/>
            <person name="Satge C."/>
            <person name="Perez M."/>
            <person name="Cauet S."/>
            <person name="Marande W."/>
            <person name="Chantry-Darmon C."/>
            <person name="Lopez-Roques C."/>
            <person name="Bouchez O."/>
            <person name="Berard A."/>
            <person name="Debelle F."/>
            <person name="Munos S."/>
            <person name="Bendahmane A."/>
            <person name="Berges H."/>
            <person name="Niebel A."/>
            <person name="Buitink J."/>
            <person name="Frugier F."/>
            <person name="Benhamed M."/>
            <person name="Crespi M."/>
            <person name="Gouzy J."/>
            <person name="Gamas P."/>
        </authorList>
    </citation>
    <scope>NUCLEOTIDE SEQUENCE [LARGE SCALE GENOMIC DNA]</scope>
    <source>
        <strain evidence="3">cv. Jemalong A17</strain>
    </source>
</reference>
<dbReference type="AlphaFoldDB" id="A0A396GGU3"/>